<dbReference type="Gene3D" id="3.10.450.50">
    <property type="match status" value="1"/>
</dbReference>
<proteinExistence type="predicted"/>
<sequence>MATNSTAASDIVIPEDIGRNDPCPCGSGAKYKKCCQKAHRVQQEAQKESTRVEALIRPSTNAWGVYKLLRQVRENNMHALFFDMTHPDGPFRKRFKEKTDFILAADAGVEKLVAGPESQLRRVRIDGDNHYLLLAEGLDDPRSTSYKYQVVVLRRNDIDADGNPRDAQYPGFRVWDIQRHERAKDSVEDGDLSLVDLGYVWGAKADA</sequence>
<evidence type="ECO:0000313" key="1">
    <source>
        <dbReference type="EMBL" id="AWV91189.1"/>
    </source>
</evidence>
<dbReference type="KEGG" id="bsed:DN745_18400"/>
<dbReference type="InterPro" id="IPR004027">
    <property type="entry name" value="SEC_C_motif"/>
</dbReference>
<name>A0A2Z4FQD0_9DELT</name>
<dbReference type="OrthoDB" id="5431394at2"/>
<dbReference type="EMBL" id="CP030032">
    <property type="protein sequence ID" value="AWV91189.1"/>
    <property type="molecule type" value="Genomic_DNA"/>
</dbReference>
<dbReference type="Pfam" id="PF02810">
    <property type="entry name" value="SEC-C"/>
    <property type="match status" value="1"/>
</dbReference>
<dbReference type="AlphaFoldDB" id="A0A2Z4FQD0"/>
<accession>A0A2Z4FQD0</accession>
<gene>
    <name evidence="1" type="ORF">DN745_18400</name>
</gene>
<keyword evidence="2" id="KW-1185">Reference proteome</keyword>
<evidence type="ECO:0000313" key="2">
    <source>
        <dbReference type="Proteomes" id="UP000249799"/>
    </source>
</evidence>
<organism evidence="1 2">
    <name type="scientific">Bradymonas sediminis</name>
    <dbReference type="NCBI Taxonomy" id="1548548"/>
    <lineage>
        <taxon>Bacteria</taxon>
        <taxon>Deltaproteobacteria</taxon>
        <taxon>Bradymonadales</taxon>
        <taxon>Bradymonadaceae</taxon>
        <taxon>Bradymonas</taxon>
    </lineage>
</organism>
<dbReference type="Proteomes" id="UP000249799">
    <property type="component" value="Chromosome"/>
</dbReference>
<dbReference type="SUPFAM" id="SSF103642">
    <property type="entry name" value="Sec-C motif"/>
    <property type="match status" value="1"/>
</dbReference>
<protein>
    <submittedName>
        <fullName evidence="1">Uncharacterized protein</fullName>
    </submittedName>
</protein>
<reference evidence="1 2" key="1">
    <citation type="submission" date="2018-06" db="EMBL/GenBank/DDBJ databases">
        <title>Lujinxingia sediminis gen. nov. sp. nov., a new facultative anaerobic member of the class Deltaproteobacteria, and proposal of Lujinxingaceae fam. nov.</title>
        <authorList>
            <person name="Guo L.-Y."/>
            <person name="Li C.-M."/>
            <person name="Wang S."/>
            <person name="Du Z.-J."/>
        </authorList>
    </citation>
    <scope>NUCLEOTIDE SEQUENCE [LARGE SCALE GENOMIC DNA]</scope>
    <source>
        <strain evidence="1 2">FA350</strain>
    </source>
</reference>